<evidence type="ECO:0000256" key="1">
    <source>
        <dbReference type="ARBA" id="ARBA00004711"/>
    </source>
</evidence>
<dbReference type="Gene3D" id="3.30.420.360">
    <property type="match status" value="1"/>
</dbReference>
<evidence type="ECO:0000313" key="12">
    <source>
        <dbReference type="EMBL" id="KAA2263419.1"/>
    </source>
</evidence>
<dbReference type="InterPro" id="IPR004421">
    <property type="entry name" value="Carbamoyltransferase_HypF"/>
</dbReference>
<dbReference type="PROSITE" id="PS51163">
    <property type="entry name" value="YRDC"/>
    <property type="match status" value="1"/>
</dbReference>
<comment type="pathway">
    <text evidence="1">Protein modification; [NiFe] hydrogenase maturation.</text>
</comment>
<dbReference type="GO" id="GO:0051604">
    <property type="term" value="P:protein maturation"/>
    <property type="evidence" value="ECO:0007669"/>
    <property type="project" value="TreeGrafter"/>
</dbReference>
<evidence type="ECO:0000256" key="8">
    <source>
        <dbReference type="PIRNR" id="PIRNR006256"/>
    </source>
</evidence>
<dbReference type="SUPFAM" id="SSF55821">
    <property type="entry name" value="YrdC/RibB"/>
    <property type="match status" value="1"/>
</dbReference>
<keyword evidence="3" id="KW-0436">Ligase</keyword>
<name>A0A5B2XKC8_9PSEU</name>
<dbReference type="SUPFAM" id="SSF54975">
    <property type="entry name" value="Acylphosphatase/BLUF domain-like"/>
    <property type="match status" value="1"/>
</dbReference>
<dbReference type="GO" id="GO:0016874">
    <property type="term" value="F:ligase activity"/>
    <property type="evidence" value="ECO:0007669"/>
    <property type="project" value="UniProtKB-UniRule"/>
</dbReference>
<feature type="active site" evidence="9">
    <location>
        <position position="27"/>
    </location>
</feature>
<dbReference type="InterPro" id="IPR055128">
    <property type="entry name" value="HypF_C_2"/>
</dbReference>
<dbReference type="OrthoDB" id="9808093at2"/>
<dbReference type="GO" id="GO:0003998">
    <property type="term" value="F:acylphosphatase activity"/>
    <property type="evidence" value="ECO:0007669"/>
    <property type="project" value="UniProtKB-EC"/>
</dbReference>
<dbReference type="UniPathway" id="UPA00335"/>
<evidence type="ECO:0000256" key="4">
    <source>
        <dbReference type="ARBA" id="ARBA00022723"/>
    </source>
</evidence>
<dbReference type="Pfam" id="PF22521">
    <property type="entry name" value="HypF_C_2"/>
    <property type="match status" value="1"/>
</dbReference>
<evidence type="ECO:0000259" key="11">
    <source>
        <dbReference type="PROSITE" id="PS51163"/>
    </source>
</evidence>
<organism evidence="12 13">
    <name type="scientific">Solihabitans fulvus</name>
    <dbReference type="NCBI Taxonomy" id="1892852"/>
    <lineage>
        <taxon>Bacteria</taxon>
        <taxon>Bacillati</taxon>
        <taxon>Actinomycetota</taxon>
        <taxon>Actinomycetes</taxon>
        <taxon>Pseudonocardiales</taxon>
        <taxon>Pseudonocardiaceae</taxon>
        <taxon>Solihabitans</taxon>
    </lineage>
</organism>
<dbReference type="Pfam" id="PF17788">
    <property type="entry name" value="HypF_C"/>
    <property type="match status" value="1"/>
</dbReference>
<keyword evidence="9" id="KW-0378">Hydrolase</keyword>
<dbReference type="GO" id="GO:0008270">
    <property type="term" value="F:zinc ion binding"/>
    <property type="evidence" value="ECO:0007669"/>
    <property type="project" value="UniProtKB-KW"/>
</dbReference>
<evidence type="ECO:0000256" key="6">
    <source>
        <dbReference type="ARBA" id="ARBA00022833"/>
    </source>
</evidence>
<comment type="catalytic activity">
    <reaction evidence="7">
        <text>C-terminal L-cysteinyl-[HypE protein] + carbamoyl phosphate + ATP + H2O = C-terminal S-carboxamide-L-cysteinyl-[HypE protein] + AMP + phosphate + diphosphate + H(+)</text>
        <dbReference type="Rhea" id="RHEA:55636"/>
        <dbReference type="Rhea" id="RHEA-COMP:14247"/>
        <dbReference type="Rhea" id="RHEA-COMP:14392"/>
        <dbReference type="ChEBI" id="CHEBI:15377"/>
        <dbReference type="ChEBI" id="CHEBI:15378"/>
        <dbReference type="ChEBI" id="CHEBI:30616"/>
        <dbReference type="ChEBI" id="CHEBI:33019"/>
        <dbReference type="ChEBI" id="CHEBI:43474"/>
        <dbReference type="ChEBI" id="CHEBI:58228"/>
        <dbReference type="ChEBI" id="CHEBI:76913"/>
        <dbReference type="ChEBI" id="CHEBI:139126"/>
        <dbReference type="ChEBI" id="CHEBI:456215"/>
    </reaction>
</comment>
<keyword evidence="6" id="KW-0862">Zinc</keyword>
<dbReference type="AlphaFoldDB" id="A0A5B2XKC8"/>
<feature type="active site" evidence="9">
    <location>
        <position position="45"/>
    </location>
</feature>
<comment type="similarity">
    <text evidence="2 8">Belongs to the carbamoyltransferase HypF family.</text>
</comment>
<sequence>MFRATDRDARRRLRCTVTGVVQGVGFRPFVHRLATELALTGFVGNDALAVFVEVQGSGDAVAAFERRLTAEAPPLSAIAAVVATDLPTADETGFAIVASTGGSGARTLVPPDVATCGNCLAELADPADRRYRHPFITCTDCGPRFTIIRDLPYDRPATTMTDFPMCAACAGEYEDPADRRFHAQPVACPDCGPVLWFTEGGARVDGADAAIAAAQRALLDGRIVAVKGIGGYHLACRADSDAAIARLRERKARDQKPFALLARDLAVARGLARIDAAEEHVLTCPARPIVLLRRRFGAPVAEAVAPGNPLLGVLLPYTPVHHLLFAPVPGSTAVPPELLVMTSANLSDEPLCFDDLDAAARLPRLADAVLTHDRPIHVPCDDSVVRVVDGAELPIRRSRGYAPLPVALGRELPPTLAVGGELKNTCCLVDGRNAFCSAHIGDMGNAETTRAFERAVDQLTTLHRLRPEVLAADAHPAYLTRAWAERHAGEPGEPALRFVQHHHAHVVSLLAEHGRIGEPVIGVAFDGTGFGADAAVWGGEILVLGNDTARYRRAGHLLPVSLPGGDAAVRNPCRMALAYLDAAGVPLAEDLPPVAACGRAEFAGVRSLLASGVGTVSCTSMGRLFDAVAALLGVRQRIGYEAQAAIELEIRAQQAQSIEPDGVEPLRFAVRDGVLDHRPVIRGLVAGLRAGEDPGVAAYRFHLAIADAVADCVGRIARDTGIRSVGLTGGVFQNVLLAGACRDRLEQRGLTVLTHHLVPPNDGGLALGQAVVAALAEGGSRADTPTAPPLGRS</sequence>
<evidence type="ECO:0000256" key="3">
    <source>
        <dbReference type="ARBA" id="ARBA00022598"/>
    </source>
</evidence>
<feature type="domain" description="YrdC-like" evidence="11">
    <location>
        <begin position="208"/>
        <end position="400"/>
    </location>
</feature>
<evidence type="ECO:0000256" key="9">
    <source>
        <dbReference type="PROSITE-ProRule" id="PRU00520"/>
    </source>
</evidence>
<evidence type="ECO:0000256" key="7">
    <source>
        <dbReference type="ARBA" id="ARBA00048220"/>
    </source>
</evidence>
<dbReference type="InterPro" id="IPR036046">
    <property type="entry name" value="Acylphosphatase-like_dom_sf"/>
</dbReference>
<dbReference type="PIRSF" id="PIRSF006256">
    <property type="entry name" value="CMPcnvr_hdrg_mat"/>
    <property type="match status" value="1"/>
</dbReference>
<dbReference type="NCBIfam" id="TIGR00143">
    <property type="entry name" value="hypF"/>
    <property type="match status" value="1"/>
</dbReference>
<dbReference type="InterPro" id="IPR051060">
    <property type="entry name" value="Carbamoyltrans_HypF-like"/>
</dbReference>
<dbReference type="PROSITE" id="PS00150">
    <property type="entry name" value="ACYLPHOSPHATASE_1"/>
    <property type="match status" value="1"/>
</dbReference>
<dbReference type="Gene3D" id="3.30.420.40">
    <property type="match status" value="1"/>
</dbReference>
<reference evidence="12 13" key="2">
    <citation type="submission" date="2019-09" db="EMBL/GenBank/DDBJ databases">
        <authorList>
            <person name="Jin C."/>
        </authorList>
    </citation>
    <scope>NUCLEOTIDE SEQUENCE [LARGE SCALE GENOMIC DNA]</scope>
    <source>
        <strain evidence="12 13">AN110305</strain>
    </source>
</reference>
<dbReference type="Pfam" id="PF07503">
    <property type="entry name" value="zf-HYPF"/>
    <property type="match status" value="2"/>
</dbReference>
<dbReference type="InterPro" id="IPR011125">
    <property type="entry name" value="Znf_HypF"/>
</dbReference>
<keyword evidence="13" id="KW-1185">Reference proteome</keyword>
<dbReference type="EC" id="6.2.-.-" evidence="8"/>
<dbReference type="PANTHER" id="PTHR42959:SF1">
    <property type="entry name" value="CARBAMOYLTRANSFERASE HYPF"/>
    <property type="match status" value="1"/>
</dbReference>
<protein>
    <recommendedName>
        <fullName evidence="8">Carbamoyltransferase</fullName>
        <ecNumber evidence="8">6.2.-.-</ecNumber>
    </recommendedName>
</protein>
<reference evidence="12 13" key="1">
    <citation type="submission" date="2019-09" db="EMBL/GenBank/DDBJ databases">
        <title>Goodfellowia gen. nov., a new genus of the Pseudonocardineae related to Actinoalloteichus, containing Goodfellowia coeruleoviolacea gen. nov., comb. nov. gen. nov., comb. nov.</title>
        <authorList>
            <person name="Labeda D."/>
        </authorList>
    </citation>
    <scope>NUCLEOTIDE SEQUENCE [LARGE SCALE GENOMIC DNA]</scope>
    <source>
        <strain evidence="12 13">AN110305</strain>
    </source>
</reference>
<dbReference type="Pfam" id="PF00708">
    <property type="entry name" value="Acylphosphatase"/>
    <property type="match status" value="1"/>
</dbReference>
<comment type="catalytic activity">
    <reaction evidence="9">
        <text>an acyl phosphate + H2O = a carboxylate + phosphate + H(+)</text>
        <dbReference type="Rhea" id="RHEA:14965"/>
        <dbReference type="ChEBI" id="CHEBI:15377"/>
        <dbReference type="ChEBI" id="CHEBI:15378"/>
        <dbReference type="ChEBI" id="CHEBI:29067"/>
        <dbReference type="ChEBI" id="CHEBI:43474"/>
        <dbReference type="ChEBI" id="CHEBI:59918"/>
        <dbReference type="EC" id="3.6.1.7"/>
    </reaction>
</comment>
<dbReference type="InterPro" id="IPR017968">
    <property type="entry name" value="Acylphosphatase_CS"/>
</dbReference>
<keyword evidence="5" id="KW-0863">Zinc-finger</keyword>
<accession>A0A5B2XKC8</accession>
<evidence type="ECO:0000256" key="2">
    <source>
        <dbReference type="ARBA" id="ARBA00008097"/>
    </source>
</evidence>
<dbReference type="EMBL" id="VUOB01000017">
    <property type="protein sequence ID" value="KAA2263419.1"/>
    <property type="molecule type" value="Genomic_DNA"/>
</dbReference>
<dbReference type="InterPro" id="IPR041440">
    <property type="entry name" value="HypF_C"/>
</dbReference>
<keyword evidence="12" id="KW-0808">Transferase</keyword>
<proteinExistence type="inferred from homology"/>
<evidence type="ECO:0000256" key="5">
    <source>
        <dbReference type="ARBA" id="ARBA00022771"/>
    </source>
</evidence>
<evidence type="ECO:0000313" key="13">
    <source>
        <dbReference type="Proteomes" id="UP000323454"/>
    </source>
</evidence>
<keyword evidence="4" id="KW-0479">Metal-binding</keyword>
<dbReference type="GO" id="GO:0016743">
    <property type="term" value="F:carboxyl- or carbamoyltransferase activity"/>
    <property type="evidence" value="ECO:0007669"/>
    <property type="project" value="UniProtKB-UniRule"/>
</dbReference>
<feature type="domain" description="Acylphosphatase-like" evidence="10">
    <location>
        <begin position="12"/>
        <end position="98"/>
    </location>
</feature>
<dbReference type="Gene3D" id="3.30.110.120">
    <property type="match status" value="1"/>
</dbReference>
<dbReference type="InterPro" id="IPR017945">
    <property type="entry name" value="DHBP_synth_RibB-like_a/b_dom"/>
</dbReference>
<dbReference type="Pfam" id="PF01300">
    <property type="entry name" value="Sua5_yciO_yrdC"/>
    <property type="match status" value="1"/>
</dbReference>
<evidence type="ECO:0000259" key="10">
    <source>
        <dbReference type="PROSITE" id="PS51160"/>
    </source>
</evidence>
<dbReference type="Proteomes" id="UP000323454">
    <property type="component" value="Unassembled WGS sequence"/>
</dbReference>
<gene>
    <name evidence="12" type="primary">hypF</name>
    <name evidence="12" type="ORF">F0L68_10155</name>
</gene>
<dbReference type="PROSITE" id="PS51160">
    <property type="entry name" value="ACYLPHOSPHATASE_3"/>
    <property type="match status" value="1"/>
</dbReference>
<comment type="caution">
    <text evidence="12">The sequence shown here is derived from an EMBL/GenBank/DDBJ whole genome shotgun (WGS) entry which is preliminary data.</text>
</comment>
<dbReference type="Gene3D" id="3.90.870.50">
    <property type="match status" value="1"/>
</dbReference>
<dbReference type="InterPro" id="IPR001792">
    <property type="entry name" value="Acylphosphatase-like_dom"/>
</dbReference>
<dbReference type="PANTHER" id="PTHR42959">
    <property type="entry name" value="CARBAMOYLTRANSFERASE"/>
    <property type="match status" value="1"/>
</dbReference>
<dbReference type="GO" id="GO:0003725">
    <property type="term" value="F:double-stranded RNA binding"/>
    <property type="evidence" value="ECO:0007669"/>
    <property type="project" value="InterPro"/>
</dbReference>
<dbReference type="InterPro" id="IPR006070">
    <property type="entry name" value="Sua5-like_dom"/>
</dbReference>